<protein>
    <recommendedName>
        <fullName evidence="6">Folylpolyglutamate synthase</fullName>
    </recommendedName>
</protein>
<evidence type="ECO:0000256" key="1">
    <source>
        <dbReference type="ARBA" id="ARBA00022598"/>
    </source>
</evidence>
<dbReference type="SUPFAM" id="SSF53244">
    <property type="entry name" value="MurD-like peptide ligases, peptide-binding domain"/>
    <property type="match status" value="1"/>
</dbReference>
<dbReference type="OrthoDB" id="5212574at2759"/>
<dbReference type="PANTHER" id="PTHR11136:SF5">
    <property type="entry name" value="FOLYLPOLYGLUTAMATE SYNTHASE, MITOCHONDRIAL"/>
    <property type="match status" value="1"/>
</dbReference>
<reference evidence="4" key="1">
    <citation type="submission" date="2021-12" db="EMBL/GenBank/DDBJ databases">
        <authorList>
            <person name="King R."/>
        </authorList>
    </citation>
    <scope>NUCLEOTIDE SEQUENCE</scope>
</reference>
<organism evidence="4 5">
    <name type="scientific">Diatraea saccharalis</name>
    <name type="common">sugarcane borer</name>
    <dbReference type="NCBI Taxonomy" id="40085"/>
    <lineage>
        <taxon>Eukaryota</taxon>
        <taxon>Metazoa</taxon>
        <taxon>Ecdysozoa</taxon>
        <taxon>Arthropoda</taxon>
        <taxon>Hexapoda</taxon>
        <taxon>Insecta</taxon>
        <taxon>Pterygota</taxon>
        <taxon>Neoptera</taxon>
        <taxon>Endopterygota</taxon>
        <taxon>Lepidoptera</taxon>
        <taxon>Glossata</taxon>
        <taxon>Ditrysia</taxon>
        <taxon>Pyraloidea</taxon>
        <taxon>Crambidae</taxon>
        <taxon>Crambinae</taxon>
        <taxon>Diatraea</taxon>
    </lineage>
</organism>
<dbReference type="GO" id="GO:0005739">
    <property type="term" value="C:mitochondrion"/>
    <property type="evidence" value="ECO:0007669"/>
    <property type="project" value="TreeGrafter"/>
</dbReference>
<keyword evidence="2" id="KW-0547">Nucleotide-binding</keyword>
<gene>
    <name evidence="4" type="ORF">DIATSA_LOCUS1511</name>
</gene>
<dbReference type="GO" id="GO:0005524">
    <property type="term" value="F:ATP binding"/>
    <property type="evidence" value="ECO:0007669"/>
    <property type="project" value="UniProtKB-KW"/>
</dbReference>
<dbReference type="Proteomes" id="UP001153714">
    <property type="component" value="Chromosome 10"/>
</dbReference>
<evidence type="ECO:0000256" key="3">
    <source>
        <dbReference type="ARBA" id="ARBA00022840"/>
    </source>
</evidence>
<dbReference type="GO" id="GO:0005829">
    <property type="term" value="C:cytosol"/>
    <property type="evidence" value="ECO:0007669"/>
    <property type="project" value="TreeGrafter"/>
</dbReference>
<dbReference type="Gene3D" id="3.90.190.20">
    <property type="entry name" value="Mur ligase, C-terminal domain"/>
    <property type="match status" value="1"/>
</dbReference>
<keyword evidence="3" id="KW-0067">ATP-binding</keyword>
<sequence length="176" mass="20199">MKPGCEAYTVHQPPCAMEVLTDVAQQVKCTLNIVPKYDDYIFPNGYKITLQANLEAYQTNASLAIQLAHSWLRLAEQRLFSNTNINMEIVSGKVVRNGYKEFDAPYRTNGRKCLNEVVYDTMTTQIPMETALGLKECKWPGRYQIVETSYATFFLDGAHTKESMEICFKWFTENNK</sequence>
<evidence type="ECO:0000256" key="2">
    <source>
        <dbReference type="ARBA" id="ARBA00022741"/>
    </source>
</evidence>
<keyword evidence="5" id="KW-1185">Reference proteome</keyword>
<keyword evidence="1" id="KW-0436">Ligase</keyword>
<dbReference type="GO" id="GO:0004326">
    <property type="term" value="F:tetrahydrofolylpolyglutamate synthase activity"/>
    <property type="evidence" value="ECO:0007669"/>
    <property type="project" value="InterPro"/>
</dbReference>
<name>A0A9N9W7E6_9NEOP</name>
<evidence type="ECO:0000313" key="5">
    <source>
        <dbReference type="Proteomes" id="UP001153714"/>
    </source>
</evidence>
<dbReference type="EMBL" id="OU893341">
    <property type="protein sequence ID" value="CAG9783331.1"/>
    <property type="molecule type" value="Genomic_DNA"/>
</dbReference>
<reference evidence="4" key="2">
    <citation type="submission" date="2022-10" db="EMBL/GenBank/DDBJ databases">
        <authorList>
            <consortium name="ENA_rothamsted_submissions"/>
            <consortium name="culmorum"/>
            <person name="King R."/>
        </authorList>
    </citation>
    <scope>NUCLEOTIDE SEQUENCE</scope>
</reference>
<accession>A0A9N9W7E6</accession>
<dbReference type="PANTHER" id="PTHR11136">
    <property type="entry name" value="FOLYLPOLYGLUTAMATE SYNTHASE-RELATED"/>
    <property type="match status" value="1"/>
</dbReference>
<dbReference type="InterPro" id="IPR001645">
    <property type="entry name" value="Folylpolyglutamate_synth"/>
</dbReference>
<proteinExistence type="predicted"/>
<dbReference type="AlphaFoldDB" id="A0A9N9W7E6"/>
<dbReference type="InterPro" id="IPR036615">
    <property type="entry name" value="Mur_ligase_C_dom_sf"/>
</dbReference>
<evidence type="ECO:0000313" key="4">
    <source>
        <dbReference type="EMBL" id="CAG9783331.1"/>
    </source>
</evidence>
<evidence type="ECO:0008006" key="6">
    <source>
        <dbReference type="Google" id="ProtNLM"/>
    </source>
</evidence>